<dbReference type="InterPro" id="IPR011009">
    <property type="entry name" value="Kinase-like_dom_sf"/>
</dbReference>
<dbReference type="CDD" id="cd14014">
    <property type="entry name" value="STKc_PknB_like"/>
    <property type="match status" value="1"/>
</dbReference>
<evidence type="ECO:0000313" key="9">
    <source>
        <dbReference type="Proteomes" id="UP000241074"/>
    </source>
</evidence>
<dbReference type="KEGG" id="xba:C7S18_00640"/>
<dbReference type="RefSeq" id="WP_106889723.1">
    <property type="nucleotide sequence ID" value="NZ_CP027860.1"/>
</dbReference>
<reference evidence="8 9" key="2">
    <citation type="submission" date="2018-03" db="EMBL/GenBank/DDBJ databases">
        <authorList>
            <person name="Keele B.F."/>
        </authorList>
    </citation>
    <scope>NUCLEOTIDE SEQUENCE [LARGE SCALE GENOMIC DNA]</scope>
    <source>
        <strain evidence="8 9">D13</strain>
    </source>
</reference>
<dbReference type="Pfam" id="PF00069">
    <property type="entry name" value="Pkinase"/>
    <property type="match status" value="1"/>
</dbReference>
<dbReference type="PANTHER" id="PTHR43289">
    <property type="entry name" value="MITOGEN-ACTIVATED PROTEIN KINASE KINASE KINASE 20-RELATED"/>
    <property type="match status" value="1"/>
</dbReference>
<dbReference type="InterPro" id="IPR017441">
    <property type="entry name" value="Protein_kinase_ATP_BS"/>
</dbReference>
<dbReference type="GO" id="GO:0004674">
    <property type="term" value="F:protein serine/threonine kinase activity"/>
    <property type="evidence" value="ECO:0007669"/>
    <property type="project" value="TreeGrafter"/>
</dbReference>
<reference evidence="8 9" key="1">
    <citation type="submission" date="2018-03" db="EMBL/GenBank/DDBJ databases">
        <title>Ahniella affigens gen. nov., sp. nov., a gammaproteobacterium isolated from sandy soil near a stream.</title>
        <authorList>
            <person name="Ko Y."/>
            <person name="Kim J.-H."/>
        </authorList>
    </citation>
    <scope>NUCLEOTIDE SEQUENCE [LARGE SCALE GENOMIC DNA]</scope>
    <source>
        <strain evidence="8 9">D13</strain>
    </source>
</reference>
<dbReference type="InterPro" id="IPR008271">
    <property type="entry name" value="Ser/Thr_kinase_AS"/>
</dbReference>
<evidence type="ECO:0000259" key="7">
    <source>
        <dbReference type="PROSITE" id="PS50011"/>
    </source>
</evidence>
<dbReference type="EMBL" id="CP027860">
    <property type="protein sequence ID" value="AVP95794.1"/>
    <property type="molecule type" value="Genomic_DNA"/>
</dbReference>
<sequence length="913" mass="99626">MDAERFRQVRLVFEAALNEPAERRTDFARDACGQDAALFDAVMKMLAADAAVTDGFIELPPDLRESAPGDSSRADEDMIGRRFGAWEIRDVIGQGGMGQVFLAERIDGAYEQRAALKLMRAGWDPVELLNRFKQERQILAALNHPNIARLLDGGADGDGNPYLVLEYVEGAPIGAYCDRHRLDLTSRLRVFQAVCAAVSYAHQRLVVHRDLKPSNILVTDDGQVKLLDFGIAKLLATDSRVTAPQDRLFTVGYAAPEQVRGELPSVSVDVYALGLLLYELLTGQRAYGRTASTPAAYEREILTADPELPSRAAMSEAETERLTARAAARQLDPQALSALLAGDLDAIVMRALRKEPDARYASVQALAEDVQAFLERRPVKARAGNLRYHVTRFVARHRLAVSLAVASVLALSVGLGLALWQADVARTQRDLAAQEASKARAVADFMVAVFESADPAAVDGATLQPKDLLDQGVRRLAQDHSLDPATRSALLYAMGSAQLGVADSKAGLAQMQAAVAAAQAAGDPAAEIRARLGLGVAHNTLNNNQDAMQQYELARAMLGQLPDAPPELGEDLDYFQGIEFGQIDQKDRAIPMLRAAYSRRLARLGLAHTSTLKIATTLAFYLSGVGQVDAALAISEPSYQAARQDQELPLHALKDIVSAHAYALLRKDDPKAEALFREAVDIDQRIYGPGHPGTTVSLNNLAFWLSRQNRPAEGAAIMEQVIAIRRGLHIERYELLGFSLINAASMYQKAGQFETAISRAREGIDIYAQRDKPFDRQAQKGRWALIQALEHHGDHAAALTENTAMLPYTDGRSPEFDGADANLLWLTQARLLARLQRSEPECPAARAVLANEATTPVQHIEARILLLDCLLRQRQGQDEVAALRDAIRQQSALLPELPPFSRELGQALIARAP</sequence>
<evidence type="ECO:0000256" key="4">
    <source>
        <dbReference type="ARBA" id="ARBA00022840"/>
    </source>
</evidence>
<evidence type="ECO:0000256" key="3">
    <source>
        <dbReference type="ARBA" id="ARBA00022777"/>
    </source>
</evidence>
<dbReference type="PANTHER" id="PTHR43289:SF34">
    <property type="entry name" value="SERINE_THREONINE-PROTEIN KINASE YBDM-RELATED"/>
    <property type="match status" value="1"/>
</dbReference>
<feature type="domain" description="Protein kinase" evidence="7">
    <location>
        <begin position="86"/>
        <end position="374"/>
    </location>
</feature>
<evidence type="ECO:0000256" key="1">
    <source>
        <dbReference type="ARBA" id="ARBA00022679"/>
    </source>
</evidence>
<keyword evidence="4 5" id="KW-0067">ATP-binding</keyword>
<keyword evidence="6" id="KW-1133">Transmembrane helix</keyword>
<keyword evidence="6" id="KW-0812">Transmembrane</keyword>
<dbReference type="SMART" id="SM00220">
    <property type="entry name" value="S_TKc"/>
    <property type="match status" value="1"/>
</dbReference>
<dbReference type="PROSITE" id="PS00108">
    <property type="entry name" value="PROTEIN_KINASE_ST"/>
    <property type="match status" value="1"/>
</dbReference>
<dbReference type="Gene3D" id="1.10.510.10">
    <property type="entry name" value="Transferase(Phosphotransferase) domain 1"/>
    <property type="match status" value="1"/>
</dbReference>
<dbReference type="PROSITE" id="PS00107">
    <property type="entry name" value="PROTEIN_KINASE_ATP"/>
    <property type="match status" value="1"/>
</dbReference>
<evidence type="ECO:0000256" key="2">
    <source>
        <dbReference type="ARBA" id="ARBA00022741"/>
    </source>
</evidence>
<dbReference type="GO" id="GO:0005524">
    <property type="term" value="F:ATP binding"/>
    <property type="evidence" value="ECO:0007669"/>
    <property type="project" value="UniProtKB-UniRule"/>
</dbReference>
<accession>A0A2P1PLS2</accession>
<gene>
    <name evidence="8" type="ORF">C7S18_00640</name>
</gene>
<protein>
    <recommendedName>
        <fullName evidence="7">Protein kinase domain-containing protein</fullName>
    </recommendedName>
</protein>
<proteinExistence type="predicted"/>
<dbReference type="InterPro" id="IPR011990">
    <property type="entry name" value="TPR-like_helical_dom_sf"/>
</dbReference>
<keyword evidence="1" id="KW-0808">Transferase</keyword>
<dbReference type="AlphaFoldDB" id="A0A2P1PLS2"/>
<dbReference type="Gene3D" id="3.30.200.20">
    <property type="entry name" value="Phosphorylase Kinase, domain 1"/>
    <property type="match status" value="1"/>
</dbReference>
<dbReference type="Pfam" id="PF13424">
    <property type="entry name" value="TPR_12"/>
    <property type="match status" value="1"/>
</dbReference>
<evidence type="ECO:0000256" key="6">
    <source>
        <dbReference type="SAM" id="Phobius"/>
    </source>
</evidence>
<organism evidence="8 9">
    <name type="scientific">Ahniella affigens</name>
    <dbReference type="NCBI Taxonomy" id="2021234"/>
    <lineage>
        <taxon>Bacteria</taxon>
        <taxon>Pseudomonadati</taxon>
        <taxon>Pseudomonadota</taxon>
        <taxon>Gammaproteobacteria</taxon>
        <taxon>Lysobacterales</taxon>
        <taxon>Rhodanobacteraceae</taxon>
        <taxon>Ahniella</taxon>
    </lineage>
</organism>
<keyword evidence="2 5" id="KW-0547">Nucleotide-binding</keyword>
<evidence type="ECO:0000256" key="5">
    <source>
        <dbReference type="PROSITE-ProRule" id="PRU10141"/>
    </source>
</evidence>
<keyword evidence="3" id="KW-0418">Kinase</keyword>
<evidence type="ECO:0000313" key="8">
    <source>
        <dbReference type="EMBL" id="AVP95794.1"/>
    </source>
</evidence>
<keyword evidence="9" id="KW-1185">Reference proteome</keyword>
<keyword evidence="6" id="KW-0472">Membrane</keyword>
<feature type="transmembrane region" description="Helical" evidence="6">
    <location>
        <begin position="399"/>
        <end position="420"/>
    </location>
</feature>
<dbReference type="PROSITE" id="PS50011">
    <property type="entry name" value="PROTEIN_KINASE_DOM"/>
    <property type="match status" value="1"/>
</dbReference>
<dbReference type="Proteomes" id="UP000241074">
    <property type="component" value="Chromosome"/>
</dbReference>
<feature type="binding site" evidence="5">
    <location>
        <position position="117"/>
    </location>
    <ligand>
        <name>ATP</name>
        <dbReference type="ChEBI" id="CHEBI:30616"/>
    </ligand>
</feature>
<name>A0A2P1PLS2_9GAMM</name>
<dbReference type="InterPro" id="IPR000719">
    <property type="entry name" value="Prot_kinase_dom"/>
</dbReference>
<dbReference type="SUPFAM" id="SSF56112">
    <property type="entry name" value="Protein kinase-like (PK-like)"/>
    <property type="match status" value="1"/>
</dbReference>
<dbReference type="OrthoDB" id="9801841at2"/>
<dbReference type="SUPFAM" id="SSF48452">
    <property type="entry name" value="TPR-like"/>
    <property type="match status" value="1"/>
</dbReference>
<dbReference type="Gene3D" id="1.25.40.10">
    <property type="entry name" value="Tetratricopeptide repeat domain"/>
    <property type="match status" value="2"/>
</dbReference>